<evidence type="ECO:0000256" key="4">
    <source>
        <dbReference type="ARBA" id="ARBA00022833"/>
    </source>
</evidence>
<evidence type="ECO:0000313" key="8">
    <source>
        <dbReference type="Proteomes" id="UP000187013"/>
    </source>
</evidence>
<accession>A0A1Q2ZW94</accession>
<dbReference type="GO" id="GO:0046872">
    <property type="term" value="F:metal ion binding"/>
    <property type="evidence" value="ECO:0007669"/>
    <property type="project" value="UniProtKB-KW"/>
</dbReference>
<keyword evidence="3" id="KW-0479">Metal-binding</keyword>
<evidence type="ECO:0000256" key="1">
    <source>
        <dbReference type="ARBA" id="ARBA00001947"/>
    </source>
</evidence>
<gene>
    <name evidence="7" type="ORF">ZYGR_0I00170</name>
</gene>
<dbReference type="OrthoDB" id="5363962at2759"/>
<dbReference type="InterPro" id="IPR011032">
    <property type="entry name" value="GroES-like_sf"/>
</dbReference>
<comment type="caution">
    <text evidence="7">The sequence shown here is derived from an EMBL/GenBank/DDBJ whole genome shotgun (WGS) entry which is preliminary data.</text>
</comment>
<reference evidence="7 8" key="1">
    <citation type="submission" date="2016-08" db="EMBL/GenBank/DDBJ databases">
        <title>Draft genome sequence of allopolyploid Zygosaccharomyces rouxii.</title>
        <authorList>
            <person name="Watanabe J."/>
            <person name="Uehara K."/>
            <person name="Mogi Y."/>
            <person name="Tsukioka Y."/>
        </authorList>
    </citation>
    <scope>NUCLEOTIDE SEQUENCE [LARGE SCALE GENOMIC DNA]</scope>
    <source>
        <strain evidence="7 8">NBRC 110957</strain>
    </source>
</reference>
<comment type="similarity">
    <text evidence="2">Belongs to the zinc-containing alcohol dehydrogenase family.</text>
</comment>
<organism evidence="7 8">
    <name type="scientific">Zygosaccharomyces rouxii</name>
    <dbReference type="NCBI Taxonomy" id="4956"/>
    <lineage>
        <taxon>Eukaryota</taxon>
        <taxon>Fungi</taxon>
        <taxon>Dikarya</taxon>
        <taxon>Ascomycota</taxon>
        <taxon>Saccharomycotina</taxon>
        <taxon>Saccharomycetes</taxon>
        <taxon>Saccharomycetales</taxon>
        <taxon>Saccharomycetaceae</taxon>
        <taxon>Zygosaccharomyces</taxon>
    </lineage>
</organism>
<evidence type="ECO:0000256" key="5">
    <source>
        <dbReference type="ARBA" id="ARBA00023002"/>
    </source>
</evidence>
<dbReference type="GO" id="GO:0005737">
    <property type="term" value="C:cytoplasm"/>
    <property type="evidence" value="ECO:0007669"/>
    <property type="project" value="TreeGrafter"/>
</dbReference>
<evidence type="ECO:0000256" key="3">
    <source>
        <dbReference type="ARBA" id="ARBA00022723"/>
    </source>
</evidence>
<dbReference type="GO" id="GO:0034079">
    <property type="term" value="P:butanediol biosynthetic process"/>
    <property type="evidence" value="ECO:0007669"/>
    <property type="project" value="TreeGrafter"/>
</dbReference>
<dbReference type="Proteomes" id="UP000187013">
    <property type="component" value="Unassembled WGS sequence"/>
</dbReference>
<feature type="domain" description="Alcohol dehydrogenase-like N-terminal" evidence="6">
    <location>
        <begin position="12"/>
        <end position="111"/>
    </location>
</feature>
<dbReference type="Pfam" id="PF08240">
    <property type="entry name" value="ADH_N"/>
    <property type="match status" value="1"/>
</dbReference>
<evidence type="ECO:0000256" key="2">
    <source>
        <dbReference type="ARBA" id="ARBA00008072"/>
    </source>
</evidence>
<comment type="cofactor">
    <cofactor evidence="1">
        <name>Zn(2+)</name>
        <dbReference type="ChEBI" id="CHEBI:29105"/>
    </cofactor>
</comment>
<dbReference type="PANTHER" id="PTHR43161:SF23">
    <property type="entry name" value="(R,R)-BUTANEDIOL DEHYDROGENASE-RELATED"/>
    <property type="match status" value="1"/>
</dbReference>
<evidence type="ECO:0000259" key="6">
    <source>
        <dbReference type="Pfam" id="PF08240"/>
    </source>
</evidence>
<proteinExistence type="inferred from homology"/>
<dbReference type="SUPFAM" id="SSF50129">
    <property type="entry name" value="GroES-like"/>
    <property type="match status" value="1"/>
</dbReference>
<name>A0A1Q2ZW94_ZYGRO</name>
<evidence type="ECO:0000313" key="7">
    <source>
        <dbReference type="EMBL" id="GAV47721.1"/>
    </source>
</evidence>
<keyword evidence="4" id="KW-0862">Zinc</keyword>
<sequence length="152" mass="16718">MPRNGETNPLSGKPLPQPLVHEFSGIVVDVGDKVTKIKRGDHVVVDASLGCLDTHRWPNLRLSHCEAKSCAACRRGIYNCCEYNGFTGLGVSGGAFAEKIVAGERHCVRISPDLPLDVAALVEPLQFLGMHFVLPDFKVRRLRWFSVLVPLD</sequence>
<keyword evidence="5" id="KW-0560">Oxidoreductase</keyword>
<protein>
    <recommendedName>
        <fullName evidence="6">Alcohol dehydrogenase-like N-terminal domain-containing protein</fullName>
    </recommendedName>
</protein>
<dbReference type="InterPro" id="IPR013154">
    <property type="entry name" value="ADH-like_N"/>
</dbReference>
<dbReference type="Gene3D" id="3.90.180.10">
    <property type="entry name" value="Medium-chain alcohol dehydrogenases, catalytic domain"/>
    <property type="match status" value="1"/>
</dbReference>
<dbReference type="AlphaFoldDB" id="A0A1Q2ZW94"/>
<dbReference type="EMBL" id="BDGX01000009">
    <property type="protein sequence ID" value="GAV47721.1"/>
    <property type="molecule type" value="Genomic_DNA"/>
</dbReference>
<dbReference type="GO" id="GO:0000721">
    <property type="term" value="F:(R,R)-butanediol dehydrogenase activity"/>
    <property type="evidence" value="ECO:0007669"/>
    <property type="project" value="TreeGrafter"/>
</dbReference>
<dbReference type="PANTHER" id="PTHR43161">
    <property type="entry name" value="SORBITOL DEHYDROGENASE"/>
    <property type="match status" value="1"/>
</dbReference>